<gene>
    <name evidence="1" type="ORF">EJ03DRAFT_200896</name>
</gene>
<protein>
    <submittedName>
        <fullName evidence="1">Uncharacterized protein</fullName>
    </submittedName>
</protein>
<organism evidence="1 2">
    <name type="scientific">Teratosphaeria nubilosa</name>
    <dbReference type="NCBI Taxonomy" id="161662"/>
    <lineage>
        <taxon>Eukaryota</taxon>
        <taxon>Fungi</taxon>
        <taxon>Dikarya</taxon>
        <taxon>Ascomycota</taxon>
        <taxon>Pezizomycotina</taxon>
        <taxon>Dothideomycetes</taxon>
        <taxon>Dothideomycetidae</taxon>
        <taxon>Mycosphaerellales</taxon>
        <taxon>Teratosphaeriaceae</taxon>
        <taxon>Teratosphaeria</taxon>
    </lineage>
</organism>
<dbReference type="Proteomes" id="UP000799436">
    <property type="component" value="Unassembled WGS sequence"/>
</dbReference>
<dbReference type="EMBL" id="ML995815">
    <property type="protein sequence ID" value="KAF2772286.1"/>
    <property type="molecule type" value="Genomic_DNA"/>
</dbReference>
<name>A0A6G1LHF3_9PEZI</name>
<evidence type="ECO:0000313" key="1">
    <source>
        <dbReference type="EMBL" id="KAF2772286.1"/>
    </source>
</evidence>
<evidence type="ECO:0000313" key="2">
    <source>
        <dbReference type="Proteomes" id="UP000799436"/>
    </source>
</evidence>
<sequence length="161" mass="18006">MGWSHMIMHTGGVLRSCFFSPGANIDERGGIGIGMLLKMILHCYDNRKEPEEMLVCLCSGSFPFLAIIFRWLLRSEEAKAPQGFSWEGRTQYTRLSSSIMLVATCVGEQRPVSSELQRTHEESPGYALESAPWLVDTLACPSGTSGRFEVAQVRDYCRGYD</sequence>
<proteinExistence type="predicted"/>
<dbReference type="AlphaFoldDB" id="A0A6G1LHF3"/>
<accession>A0A6G1LHF3</accession>
<reference evidence="1" key="1">
    <citation type="journal article" date="2020" name="Stud. Mycol.">
        <title>101 Dothideomycetes genomes: a test case for predicting lifestyles and emergence of pathogens.</title>
        <authorList>
            <person name="Haridas S."/>
            <person name="Albert R."/>
            <person name="Binder M."/>
            <person name="Bloem J."/>
            <person name="Labutti K."/>
            <person name="Salamov A."/>
            <person name="Andreopoulos B."/>
            <person name="Baker S."/>
            <person name="Barry K."/>
            <person name="Bills G."/>
            <person name="Bluhm B."/>
            <person name="Cannon C."/>
            <person name="Castanera R."/>
            <person name="Culley D."/>
            <person name="Daum C."/>
            <person name="Ezra D."/>
            <person name="Gonzalez J."/>
            <person name="Henrissat B."/>
            <person name="Kuo A."/>
            <person name="Liang C."/>
            <person name="Lipzen A."/>
            <person name="Lutzoni F."/>
            <person name="Magnuson J."/>
            <person name="Mondo S."/>
            <person name="Nolan M."/>
            <person name="Ohm R."/>
            <person name="Pangilinan J."/>
            <person name="Park H.-J."/>
            <person name="Ramirez L."/>
            <person name="Alfaro M."/>
            <person name="Sun H."/>
            <person name="Tritt A."/>
            <person name="Yoshinaga Y."/>
            <person name="Zwiers L.-H."/>
            <person name="Turgeon B."/>
            <person name="Goodwin S."/>
            <person name="Spatafora J."/>
            <person name="Crous P."/>
            <person name="Grigoriev I."/>
        </authorList>
    </citation>
    <scope>NUCLEOTIDE SEQUENCE</scope>
    <source>
        <strain evidence="1">CBS 116005</strain>
    </source>
</reference>
<keyword evidence="2" id="KW-1185">Reference proteome</keyword>